<dbReference type="GO" id="GO:0009097">
    <property type="term" value="P:isoleucine biosynthetic process"/>
    <property type="evidence" value="ECO:0007669"/>
    <property type="project" value="UniProtKB-UniRule"/>
</dbReference>
<dbReference type="SUPFAM" id="SSF143975">
    <property type="entry name" value="IlvD/EDD N-terminal domain-like"/>
    <property type="match status" value="1"/>
</dbReference>
<feature type="domain" description="Dihydroxy-acid/6-phosphogluconate dehydratase C-terminal" evidence="17">
    <location>
        <begin position="358"/>
        <end position="549"/>
    </location>
</feature>
<dbReference type="SUPFAM" id="SSF52016">
    <property type="entry name" value="LeuD/IlvD-like"/>
    <property type="match status" value="1"/>
</dbReference>
<evidence type="ECO:0000256" key="7">
    <source>
        <dbReference type="ARBA" id="ARBA00023004"/>
    </source>
</evidence>
<name>A0A1S6ITB0_9FIRM</name>
<dbReference type="UniPathway" id="UPA00047">
    <property type="reaction ID" value="UER00057"/>
</dbReference>
<comment type="cofactor">
    <cofactor evidence="15">
        <name>[2Fe-2S] cluster</name>
        <dbReference type="ChEBI" id="CHEBI:190135"/>
    </cofactor>
    <text evidence="15">Binds 1 [2Fe-2S] cluster per subunit. This cluster acts as a Lewis acid cofactor.</text>
</comment>
<comment type="cofactor">
    <cofactor evidence="1 15">
        <name>Mg(2+)</name>
        <dbReference type="ChEBI" id="CHEBI:18420"/>
    </cofactor>
</comment>
<comment type="catalytic activity">
    <reaction evidence="15">
        <text>(2R,3R)-2,3-dihydroxy-3-methylpentanoate = (S)-3-methyl-2-oxopentanoate + H2O</text>
        <dbReference type="Rhea" id="RHEA:27694"/>
        <dbReference type="ChEBI" id="CHEBI:15377"/>
        <dbReference type="ChEBI" id="CHEBI:35146"/>
        <dbReference type="ChEBI" id="CHEBI:49258"/>
        <dbReference type="EC" id="4.2.1.9"/>
    </reaction>
</comment>
<evidence type="ECO:0000256" key="4">
    <source>
        <dbReference type="ARBA" id="ARBA00022714"/>
    </source>
</evidence>
<dbReference type="RefSeq" id="WP_077712978.1">
    <property type="nucleotide sequence ID" value="NZ_CP019698.1"/>
</dbReference>
<evidence type="ECO:0000256" key="12">
    <source>
        <dbReference type="ARBA" id="ARBA00029436"/>
    </source>
</evidence>
<dbReference type="PROSITE" id="PS00886">
    <property type="entry name" value="ILVD_EDD_1"/>
    <property type="match status" value="1"/>
</dbReference>
<keyword evidence="19" id="KW-1185">Reference proteome</keyword>
<comment type="function">
    <text evidence="15">Functions in the biosynthesis of branched-chain amino acids. Catalyzes the dehydration of (2R,3R)-2,3-dihydroxy-3-methylpentanoate (2,3-dihydroxy-3-methylvalerate) into 2-oxo-3-methylpentanoate (2-oxo-3-methylvalerate) and of (2R)-2,3-dihydroxy-3-methylbutanoate (2,3-dihydroxyisovalerate) into 2-oxo-3-methylbutanoate (2-oxoisovalerate), the penultimate precursor to L-isoleucine and L-valine, respectively.</text>
</comment>
<dbReference type="InterPro" id="IPR056740">
    <property type="entry name" value="ILV_EDD_C"/>
</dbReference>
<dbReference type="EMBL" id="CP019698">
    <property type="protein sequence ID" value="AQS58019.1"/>
    <property type="molecule type" value="Genomic_DNA"/>
</dbReference>
<comment type="similarity">
    <text evidence="2 15">Belongs to the IlvD/Edd family.</text>
</comment>
<dbReference type="NCBIfam" id="TIGR00110">
    <property type="entry name" value="ilvD"/>
    <property type="match status" value="1"/>
</dbReference>
<dbReference type="NCBIfam" id="NF002068">
    <property type="entry name" value="PRK00911.1"/>
    <property type="match status" value="1"/>
</dbReference>
<dbReference type="EC" id="4.2.1.9" evidence="14 15"/>
<comment type="pathway">
    <text evidence="13 15">Amino-acid biosynthesis; L-isoleucine biosynthesis; L-isoleucine from 2-oxobutanoate: step 3/4.</text>
</comment>
<dbReference type="InterPro" id="IPR042096">
    <property type="entry name" value="Dihydro-acid_dehy_C"/>
</dbReference>
<feature type="binding site" evidence="15">
    <location>
        <position position="442"/>
    </location>
    <ligand>
        <name>Mg(2+)</name>
        <dbReference type="ChEBI" id="CHEBI:18420"/>
    </ligand>
</feature>
<comment type="subunit">
    <text evidence="15">Homodimer.</text>
</comment>
<dbReference type="GO" id="GO:0005829">
    <property type="term" value="C:cytosol"/>
    <property type="evidence" value="ECO:0007669"/>
    <property type="project" value="TreeGrafter"/>
</dbReference>
<dbReference type="Pfam" id="PF00920">
    <property type="entry name" value="ILVD_EDD_N"/>
    <property type="match status" value="1"/>
</dbReference>
<evidence type="ECO:0000256" key="15">
    <source>
        <dbReference type="HAMAP-Rule" id="MF_00012"/>
    </source>
</evidence>
<dbReference type="InterPro" id="IPR004404">
    <property type="entry name" value="DihydroxyA_deHydtase"/>
</dbReference>
<feature type="binding site" evidence="15">
    <location>
        <position position="78"/>
    </location>
    <ligand>
        <name>Mg(2+)</name>
        <dbReference type="ChEBI" id="CHEBI:18420"/>
    </ligand>
</feature>
<dbReference type="InterPro" id="IPR000581">
    <property type="entry name" value="ILV_EDD_N"/>
</dbReference>
<evidence type="ECO:0000256" key="14">
    <source>
        <dbReference type="ARBA" id="ARBA00029490"/>
    </source>
</evidence>
<dbReference type="GO" id="GO:0009099">
    <property type="term" value="P:L-valine biosynthetic process"/>
    <property type="evidence" value="ECO:0007669"/>
    <property type="project" value="UniProtKB-UniRule"/>
</dbReference>
<keyword evidence="5 15" id="KW-0479">Metal-binding</keyword>
<keyword evidence="8 15" id="KW-0411">Iron-sulfur</keyword>
<dbReference type="Pfam" id="PF24877">
    <property type="entry name" value="ILV_EDD_C"/>
    <property type="match status" value="1"/>
</dbReference>
<evidence type="ECO:0000256" key="8">
    <source>
        <dbReference type="ARBA" id="ARBA00023014"/>
    </source>
</evidence>
<evidence type="ECO:0000313" key="19">
    <source>
        <dbReference type="Proteomes" id="UP000189464"/>
    </source>
</evidence>
<keyword evidence="6 15" id="KW-0460">Magnesium</keyword>
<dbReference type="KEGG" id="dfg:B0537_02225"/>
<evidence type="ECO:0000256" key="5">
    <source>
        <dbReference type="ARBA" id="ARBA00022723"/>
    </source>
</evidence>
<evidence type="ECO:0000313" key="18">
    <source>
        <dbReference type="EMBL" id="AQS58019.1"/>
    </source>
</evidence>
<feature type="binding site" evidence="15">
    <location>
        <position position="120"/>
    </location>
    <ligand>
        <name>Mg(2+)</name>
        <dbReference type="ChEBI" id="CHEBI:18420"/>
    </ligand>
</feature>
<dbReference type="InterPro" id="IPR037237">
    <property type="entry name" value="IlvD/EDD_N"/>
</dbReference>
<keyword evidence="9 15" id="KW-0456">Lyase</keyword>
<dbReference type="FunFam" id="3.50.30.80:FF:000001">
    <property type="entry name" value="Dihydroxy-acid dehydratase"/>
    <property type="match status" value="1"/>
</dbReference>
<comment type="pathway">
    <text evidence="12 15">Amino-acid biosynthesis; L-valine biosynthesis; L-valine from pyruvate: step 3/4.</text>
</comment>
<evidence type="ECO:0000259" key="16">
    <source>
        <dbReference type="Pfam" id="PF00920"/>
    </source>
</evidence>
<dbReference type="InterPro" id="IPR020558">
    <property type="entry name" value="DiOHA_6PGluconate_deHydtase_CS"/>
</dbReference>
<dbReference type="PANTHER" id="PTHR43661">
    <property type="entry name" value="D-XYLONATE DEHYDRATASE"/>
    <property type="match status" value="1"/>
</dbReference>
<feature type="domain" description="Dihydroxy-acid/6-phosphogluconate dehydratase N-terminal" evidence="16">
    <location>
        <begin position="31"/>
        <end position="347"/>
    </location>
</feature>
<dbReference type="HAMAP" id="MF_00012">
    <property type="entry name" value="IlvD"/>
    <property type="match status" value="1"/>
</dbReference>
<evidence type="ECO:0000256" key="10">
    <source>
        <dbReference type="ARBA" id="ARBA00023304"/>
    </source>
</evidence>
<feature type="binding site" description="via carbamate group" evidence="15">
    <location>
        <position position="121"/>
    </location>
    <ligand>
        <name>Mg(2+)</name>
        <dbReference type="ChEBI" id="CHEBI:18420"/>
    </ligand>
</feature>
<evidence type="ECO:0000256" key="13">
    <source>
        <dbReference type="ARBA" id="ARBA00029437"/>
    </source>
</evidence>
<keyword evidence="10 15" id="KW-0100">Branched-chain amino acid biosynthesis</keyword>
<comment type="catalytic activity">
    <reaction evidence="11">
        <text>(2R)-2,3-dihydroxy-3-methylbutanoate = 3-methyl-2-oxobutanoate + H2O</text>
        <dbReference type="Rhea" id="RHEA:24809"/>
        <dbReference type="ChEBI" id="CHEBI:11851"/>
        <dbReference type="ChEBI" id="CHEBI:15377"/>
        <dbReference type="ChEBI" id="CHEBI:49072"/>
        <dbReference type="EC" id="4.2.1.9"/>
    </reaction>
    <physiologicalReaction direction="left-to-right" evidence="11">
        <dbReference type="Rhea" id="RHEA:24810"/>
    </physiologicalReaction>
</comment>
<dbReference type="Proteomes" id="UP000189464">
    <property type="component" value="Chromosome"/>
</dbReference>
<evidence type="ECO:0000256" key="11">
    <source>
        <dbReference type="ARBA" id="ARBA00029304"/>
    </source>
</evidence>
<accession>A0A1S6ITB0</accession>
<evidence type="ECO:0000256" key="9">
    <source>
        <dbReference type="ARBA" id="ARBA00023239"/>
    </source>
</evidence>
<evidence type="ECO:0000256" key="2">
    <source>
        <dbReference type="ARBA" id="ARBA00006486"/>
    </source>
</evidence>
<dbReference type="AlphaFoldDB" id="A0A1S6ITB0"/>
<evidence type="ECO:0000256" key="3">
    <source>
        <dbReference type="ARBA" id="ARBA00022605"/>
    </source>
</evidence>
<gene>
    <name evidence="15" type="primary">ilvD</name>
    <name evidence="18" type="ORF">B0537_02225</name>
</gene>
<proteinExistence type="inferred from homology"/>
<evidence type="ECO:0000256" key="1">
    <source>
        <dbReference type="ARBA" id="ARBA00001946"/>
    </source>
</evidence>
<keyword evidence="3 15" id="KW-0028">Amino-acid biosynthesis</keyword>
<comment type="caution">
    <text evidence="15">Lacks conserved residue(s) required for the propagation of feature annotation.</text>
</comment>
<feature type="active site" description="Proton acceptor" evidence="15">
    <location>
        <position position="468"/>
    </location>
</feature>
<dbReference type="OrthoDB" id="9807077at2"/>
<evidence type="ECO:0000256" key="6">
    <source>
        <dbReference type="ARBA" id="ARBA00022842"/>
    </source>
</evidence>
<dbReference type="GO" id="GO:0000287">
    <property type="term" value="F:magnesium ion binding"/>
    <property type="evidence" value="ECO:0007669"/>
    <property type="project" value="UniProtKB-UniRule"/>
</dbReference>
<dbReference type="UniPathway" id="UPA00049">
    <property type="reaction ID" value="UER00061"/>
</dbReference>
<dbReference type="PANTHER" id="PTHR43661:SF3">
    <property type="entry name" value="D-XYLONATE DEHYDRATASE YAGF-RELATED"/>
    <property type="match status" value="1"/>
</dbReference>
<protein>
    <recommendedName>
        <fullName evidence="14 15">Dihydroxy-acid dehydratase</fullName>
        <shortName evidence="15">DAD</shortName>
        <ecNumber evidence="14 15">4.2.1.9</ecNumber>
    </recommendedName>
</protein>
<evidence type="ECO:0000259" key="17">
    <source>
        <dbReference type="Pfam" id="PF24877"/>
    </source>
</evidence>
<dbReference type="PROSITE" id="PS00887">
    <property type="entry name" value="ILVD_EDD_2"/>
    <property type="match status" value="1"/>
</dbReference>
<dbReference type="GO" id="GO:0004160">
    <property type="term" value="F:dihydroxy-acid dehydratase activity"/>
    <property type="evidence" value="ECO:0007669"/>
    <property type="project" value="UniProtKB-UniRule"/>
</dbReference>
<dbReference type="STRING" id="1833852.B0537_02225"/>
<keyword evidence="4 15" id="KW-0001">2Fe-2S</keyword>
<sequence length="553" mass="57966">MRSDVMKKGLERAAHRSLFKALGLVDEELNRPMIGVVNSFNEIVPGHLHLRDISEAVKAGIRLAGGTPVEFPAIAVCDGIAMGHAGMHYSLASREIIADSIEVMAQAHPFDGLVLIPNCDKVVPGMLMAAARLDIPAIVVSGGPMLAGRFQEKDVSLSQTFEAVGAVHTGRMTAEELAELEENACPGCGSCSGMFTANSMNCVTEALGMALPGNGTIPAVAAARRRLAKQAGMRAVALVQENVKPSDILTAAAFQNALAVDLALGCSTNTVLHLPAIAQEAGYNLDLNLVNELSEKTPHLCKLSPAGQHHIQDLHAAGGIQAVMKELSNKGLINQNCQTVSGLTVGELLTQARVKNREVIRSVADPYSHTGGLVILRGNLAEECAVVKRAAVAPEMLQHTGPARVFDSEDAATAAIMGGQIKPGDVVVIRYEGPKGGPGMREMLGPTSVLAGMGLDKEVALLTDGRFSGASRGASIGHIAPEAAEGGTIALLQDGDMVEIDIPNYRLAVRLSEAELAQRRQAWQPPAPKVTKGYLARYAKQVSSAAKGAVLKG</sequence>
<organism evidence="18 19">
    <name type="scientific">Desulforamulus ferrireducens</name>
    <dbReference type="NCBI Taxonomy" id="1833852"/>
    <lineage>
        <taxon>Bacteria</taxon>
        <taxon>Bacillati</taxon>
        <taxon>Bacillota</taxon>
        <taxon>Clostridia</taxon>
        <taxon>Eubacteriales</taxon>
        <taxon>Peptococcaceae</taxon>
        <taxon>Desulforamulus</taxon>
    </lineage>
</organism>
<dbReference type="Gene3D" id="3.50.30.80">
    <property type="entry name" value="IlvD/EDD C-terminal domain-like"/>
    <property type="match status" value="1"/>
</dbReference>
<dbReference type="GO" id="GO:0051537">
    <property type="term" value="F:2 iron, 2 sulfur cluster binding"/>
    <property type="evidence" value="ECO:0007669"/>
    <property type="project" value="UniProtKB-UniRule"/>
</dbReference>
<feature type="modified residue" description="N6-carboxylysine" evidence="15">
    <location>
        <position position="121"/>
    </location>
</feature>
<reference evidence="18 19" key="1">
    <citation type="journal article" date="2016" name="Int. J. Syst. Evol. Microbiol.">
        <title>Desulfotomaculum ferrireducens sp. nov., a moderately thermophilic sulfate-reducing and dissimilatory Fe(III)-reducing bacterium isolated from compost.</title>
        <authorList>
            <person name="Yang G."/>
            <person name="Guo J."/>
            <person name="Zhuang L."/>
            <person name="Yuan Y."/>
            <person name="Zhou S."/>
        </authorList>
    </citation>
    <scope>NUCLEOTIDE SEQUENCE [LARGE SCALE GENOMIC DNA]</scope>
    <source>
        <strain evidence="18 19">GSS09</strain>
    </source>
</reference>
<keyword evidence="7 15" id="KW-0408">Iron</keyword>